<evidence type="ECO:0000259" key="1">
    <source>
        <dbReference type="PROSITE" id="PS51205"/>
    </source>
</evidence>
<accession>A0A1R2BHU8</accession>
<feature type="domain" description="VPS9" evidence="1">
    <location>
        <begin position="243"/>
        <end position="399"/>
    </location>
</feature>
<dbReference type="AlphaFoldDB" id="A0A1R2BHU8"/>
<name>A0A1R2BHU8_9CILI</name>
<dbReference type="PROSITE" id="PS51205">
    <property type="entry name" value="VPS9"/>
    <property type="match status" value="1"/>
</dbReference>
<proteinExistence type="predicted"/>
<dbReference type="InterPro" id="IPR037191">
    <property type="entry name" value="VPS9_dom_sf"/>
</dbReference>
<dbReference type="GO" id="GO:0030139">
    <property type="term" value="C:endocytic vesicle"/>
    <property type="evidence" value="ECO:0007669"/>
    <property type="project" value="TreeGrafter"/>
</dbReference>
<evidence type="ECO:0000313" key="2">
    <source>
        <dbReference type="EMBL" id="OMJ76215.1"/>
    </source>
</evidence>
<evidence type="ECO:0000313" key="3">
    <source>
        <dbReference type="Proteomes" id="UP000187209"/>
    </source>
</evidence>
<gene>
    <name evidence="2" type="ORF">SteCoe_24472</name>
</gene>
<dbReference type="PANTHER" id="PTHR23101:SF25">
    <property type="entry name" value="GTPASE-ACTIVATING PROTEIN AND VPS9 DOMAIN-CONTAINING PROTEIN 1"/>
    <property type="match status" value="1"/>
</dbReference>
<protein>
    <recommendedName>
        <fullName evidence="1">VPS9 domain-containing protein</fullName>
    </recommendedName>
</protein>
<dbReference type="GO" id="GO:0016192">
    <property type="term" value="P:vesicle-mediated transport"/>
    <property type="evidence" value="ECO:0007669"/>
    <property type="project" value="InterPro"/>
</dbReference>
<dbReference type="Pfam" id="PF02204">
    <property type="entry name" value="VPS9"/>
    <property type="match status" value="1"/>
</dbReference>
<dbReference type="GO" id="GO:0005829">
    <property type="term" value="C:cytosol"/>
    <property type="evidence" value="ECO:0007669"/>
    <property type="project" value="TreeGrafter"/>
</dbReference>
<dbReference type="PANTHER" id="PTHR23101">
    <property type="entry name" value="RAB GDP/GTP EXCHANGE FACTOR"/>
    <property type="match status" value="1"/>
</dbReference>
<dbReference type="OrthoDB" id="313567at2759"/>
<dbReference type="GO" id="GO:0031267">
    <property type="term" value="F:small GTPase binding"/>
    <property type="evidence" value="ECO:0007669"/>
    <property type="project" value="TreeGrafter"/>
</dbReference>
<dbReference type="GO" id="GO:0005085">
    <property type="term" value="F:guanyl-nucleotide exchange factor activity"/>
    <property type="evidence" value="ECO:0007669"/>
    <property type="project" value="InterPro"/>
</dbReference>
<organism evidence="2 3">
    <name type="scientific">Stentor coeruleus</name>
    <dbReference type="NCBI Taxonomy" id="5963"/>
    <lineage>
        <taxon>Eukaryota</taxon>
        <taxon>Sar</taxon>
        <taxon>Alveolata</taxon>
        <taxon>Ciliophora</taxon>
        <taxon>Postciliodesmatophora</taxon>
        <taxon>Heterotrichea</taxon>
        <taxon>Heterotrichida</taxon>
        <taxon>Stentoridae</taxon>
        <taxon>Stentor</taxon>
    </lineage>
</organism>
<dbReference type="InterPro" id="IPR045046">
    <property type="entry name" value="Vps9-like"/>
</dbReference>
<dbReference type="InterPro" id="IPR003123">
    <property type="entry name" value="VPS9"/>
</dbReference>
<dbReference type="EMBL" id="MPUH01000644">
    <property type="protein sequence ID" value="OMJ76215.1"/>
    <property type="molecule type" value="Genomic_DNA"/>
</dbReference>
<comment type="caution">
    <text evidence="2">The sequence shown here is derived from an EMBL/GenBank/DDBJ whole genome shotgun (WGS) entry which is preliminary data.</text>
</comment>
<keyword evidence="3" id="KW-1185">Reference proteome</keyword>
<sequence length="408" mass="47720">MGNKQNRREKVKKEYLKIIEGKKKDYYRKNSDVINSCDFRNWKDFIIQEIELVQIKYQNSEWPARLIASAKSWNTMKDHKWRSNVLWFDYLQSHKSIIPEQKTTITTIRHAPAVNISTNSFESQNLLDFLHGHFSQPKEHFIAYMIVKFNCHFIKEHTNPNCNSPESKKKEVAEFTCTPLIKLVEEIKAFVMLVLQSMIHYYGGVVSKIIEEKPGEMYDLILEEVFTDALQDCLLQAFYSENIEYEKSYREKISQYASLTCAELGIEPTFQIDLPNGKPLNMGYAKAITKLRELESNYSPLKKLDIIIATTRLICECVDDYWKHDQSINKENLVIDADQILSIFLYIVIKAKVMNLKGHVNLIYDFGRKIVQNGQMGYYVTTIEACILQIESMDSEFLTKLKDYSERT</sequence>
<reference evidence="2 3" key="1">
    <citation type="submission" date="2016-11" db="EMBL/GenBank/DDBJ databases">
        <title>The macronuclear genome of Stentor coeruleus: a giant cell with tiny introns.</title>
        <authorList>
            <person name="Slabodnick M."/>
            <person name="Ruby J.G."/>
            <person name="Reiff S.B."/>
            <person name="Swart E.C."/>
            <person name="Gosai S."/>
            <person name="Prabakaran S."/>
            <person name="Witkowska E."/>
            <person name="Larue G.E."/>
            <person name="Fisher S."/>
            <person name="Freeman R.M."/>
            <person name="Gunawardena J."/>
            <person name="Chu W."/>
            <person name="Stover N.A."/>
            <person name="Gregory B.D."/>
            <person name="Nowacki M."/>
            <person name="Derisi J."/>
            <person name="Roy S.W."/>
            <person name="Marshall W.F."/>
            <person name="Sood P."/>
        </authorList>
    </citation>
    <scope>NUCLEOTIDE SEQUENCE [LARGE SCALE GENOMIC DNA]</scope>
    <source>
        <strain evidence="2">WM001</strain>
    </source>
</reference>
<dbReference type="SUPFAM" id="SSF109993">
    <property type="entry name" value="VPS9 domain"/>
    <property type="match status" value="1"/>
</dbReference>
<dbReference type="Gene3D" id="1.20.1050.80">
    <property type="entry name" value="VPS9 domain"/>
    <property type="match status" value="1"/>
</dbReference>
<dbReference type="Proteomes" id="UP000187209">
    <property type="component" value="Unassembled WGS sequence"/>
</dbReference>